<organism evidence="6 7">
    <name type="scientific">Diversispora epigaea</name>
    <dbReference type="NCBI Taxonomy" id="1348612"/>
    <lineage>
        <taxon>Eukaryota</taxon>
        <taxon>Fungi</taxon>
        <taxon>Fungi incertae sedis</taxon>
        <taxon>Mucoromycota</taxon>
        <taxon>Glomeromycotina</taxon>
        <taxon>Glomeromycetes</taxon>
        <taxon>Diversisporales</taxon>
        <taxon>Diversisporaceae</taxon>
        <taxon>Diversispora</taxon>
    </lineage>
</organism>
<dbReference type="PANTHER" id="PTHR11552">
    <property type="entry name" value="GLUCOSE-METHANOL-CHOLINE GMC OXIDOREDUCTASE"/>
    <property type="match status" value="1"/>
</dbReference>
<dbReference type="Proteomes" id="UP000266861">
    <property type="component" value="Unassembled WGS sequence"/>
</dbReference>
<dbReference type="Pfam" id="PF07714">
    <property type="entry name" value="PK_Tyr_Ser-Thr"/>
    <property type="match status" value="1"/>
</dbReference>
<dbReference type="Gene3D" id="3.50.50.60">
    <property type="entry name" value="FAD/NAD(P)-binding domain"/>
    <property type="match status" value="2"/>
</dbReference>
<dbReference type="OrthoDB" id="269227at2759"/>
<evidence type="ECO:0000313" key="6">
    <source>
        <dbReference type="EMBL" id="RHZ85265.1"/>
    </source>
</evidence>
<comment type="cofactor">
    <cofactor evidence="1">
        <name>FAD</name>
        <dbReference type="ChEBI" id="CHEBI:57692"/>
    </cofactor>
</comment>
<evidence type="ECO:0000313" key="7">
    <source>
        <dbReference type="Proteomes" id="UP000266861"/>
    </source>
</evidence>
<dbReference type="EMBL" id="PQFF01000064">
    <property type="protein sequence ID" value="RHZ85265.1"/>
    <property type="molecule type" value="Genomic_DNA"/>
</dbReference>
<comment type="caution">
    <text evidence="6">The sequence shown here is derived from an EMBL/GenBank/DDBJ whole genome shotgun (WGS) entry which is preliminary data.</text>
</comment>
<gene>
    <name evidence="6" type="ORF">Glove_67g129</name>
</gene>
<evidence type="ECO:0000259" key="5">
    <source>
        <dbReference type="PROSITE" id="PS50011"/>
    </source>
</evidence>
<dbReference type="InterPro" id="IPR001245">
    <property type="entry name" value="Ser-Thr/Tyr_kinase_cat_dom"/>
</dbReference>
<dbReference type="PANTHER" id="PTHR11552:SF147">
    <property type="entry name" value="CHOLINE DEHYDROGENASE, MITOCHONDRIAL"/>
    <property type="match status" value="1"/>
</dbReference>
<name>A0A397JA87_9GLOM</name>
<dbReference type="PROSITE" id="PS50011">
    <property type="entry name" value="PROTEIN_KINASE_DOM"/>
    <property type="match status" value="1"/>
</dbReference>
<feature type="domain" description="Protein kinase" evidence="5">
    <location>
        <begin position="140"/>
        <end position="413"/>
    </location>
</feature>
<dbReference type="InterPro" id="IPR000719">
    <property type="entry name" value="Prot_kinase_dom"/>
</dbReference>
<dbReference type="GO" id="GO:0050660">
    <property type="term" value="F:flavin adenine dinucleotide binding"/>
    <property type="evidence" value="ECO:0007669"/>
    <property type="project" value="InterPro"/>
</dbReference>
<evidence type="ECO:0000256" key="1">
    <source>
        <dbReference type="ARBA" id="ARBA00001974"/>
    </source>
</evidence>
<keyword evidence="7" id="KW-1185">Reference proteome</keyword>
<dbReference type="GO" id="GO:0005524">
    <property type="term" value="F:ATP binding"/>
    <property type="evidence" value="ECO:0007669"/>
    <property type="project" value="InterPro"/>
</dbReference>
<comment type="similarity">
    <text evidence="2">Belongs to the GMC oxidoreductase family.</text>
</comment>
<dbReference type="InterPro" id="IPR012132">
    <property type="entry name" value="GMC_OxRdtase"/>
</dbReference>
<evidence type="ECO:0000256" key="3">
    <source>
        <dbReference type="ARBA" id="ARBA00022630"/>
    </source>
</evidence>
<dbReference type="GO" id="GO:0016614">
    <property type="term" value="F:oxidoreductase activity, acting on CH-OH group of donors"/>
    <property type="evidence" value="ECO:0007669"/>
    <property type="project" value="InterPro"/>
</dbReference>
<sequence>MTTQEIKWNEKLKSIWGKTFYSLDPNIHKTLTEEEEHRRTMFENDSSLTENEKNFLLYQLKQTYDEFRIDNNSVEKQKCNNCQNWHQATQYCEFCIRKYLENNFGNWTSGNNEINKLIQECQQKTVVPHKVIEWIEYDRIENVEHLAEGGYATIYTAFWKDGGYEEWNSKSQILERFGRQRIALKRLNDSNSNNVHWFQEVTLSFTLDKTSAFLVNCYGLTKDPSTQDYMLVLNYYDTNLKQFLKDNYQSLTLLKKYSIIYDITNSLCEIHYHNITHRDLHSGNFLYDSRNNIWYISDLGFSGPVDKQLDSIYGNLPYVAPEILCKKDYTKNSDVYSLGIIMWEVITGETPFIDHEFNSDSYLVLAIINGYRPKIYKHIPDEYVTLMKQCWDANPDNRPDAETIRNKIGSLILSLYNNEMDNQEPTIQSNSSKSKFSPSSLTKIESSQKIQTSEVYAFDISVQSRNATEAYETKQFDFVIPEEFEKLSLNNVDDSNNLEDDAEIRKLWSESIYNRDRQQPFDDDDEFYDFIIVGAGTAGCVLARELICSIPNINILVLEAGPPDTHINDIMRSPCAYATVSRTNETDWGYSTEDQKMPGTVDSNEEVFPLARGKVIGGCSTVNAMAYMRGHKDDYNRWAAQGPEYIIWNYDHCLEAFKAVENNARKNPDEYFKNYHGFNGLLHVQDSPVDKFDISKDVFKGVKDFRIPYNNDFNGVRQNGVGEYQFTMKDGKRFSLADGFLKDALKRVKIYPPKPFIKGHPHKLGDVGKFVAVNVKSFTHMLNIIWDERNEDKNIAKGVRYYYNGRKYNSFIAPKGEVIICGGAINSSQILMLMLMLSSPISNFHATFLTKM</sequence>
<keyword evidence="4" id="KW-0274">FAD</keyword>
<dbReference type="SUPFAM" id="SSF51905">
    <property type="entry name" value="FAD/NAD(P)-binding domain"/>
    <property type="match status" value="1"/>
</dbReference>
<protein>
    <recommendedName>
        <fullName evidence="5">Protein kinase domain-containing protein</fullName>
    </recommendedName>
</protein>
<evidence type="ECO:0000256" key="4">
    <source>
        <dbReference type="ARBA" id="ARBA00022827"/>
    </source>
</evidence>
<dbReference type="GO" id="GO:0004672">
    <property type="term" value="F:protein kinase activity"/>
    <property type="evidence" value="ECO:0007669"/>
    <property type="project" value="InterPro"/>
</dbReference>
<dbReference type="InterPro" id="IPR000172">
    <property type="entry name" value="GMC_OxRdtase_N"/>
</dbReference>
<dbReference type="Gene3D" id="3.30.560.10">
    <property type="entry name" value="Glucose Oxidase, domain 3"/>
    <property type="match status" value="1"/>
</dbReference>
<dbReference type="STRING" id="1348612.A0A397JA87"/>
<dbReference type="SUPFAM" id="SSF56112">
    <property type="entry name" value="Protein kinase-like (PK-like)"/>
    <property type="match status" value="1"/>
</dbReference>
<accession>A0A397JA87</accession>
<evidence type="ECO:0000256" key="2">
    <source>
        <dbReference type="ARBA" id="ARBA00010790"/>
    </source>
</evidence>
<dbReference type="InterPro" id="IPR011009">
    <property type="entry name" value="Kinase-like_dom_sf"/>
</dbReference>
<dbReference type="Gene3D" id="1.10.510.10">
    <property type="entry name" value="Transferase(Phosphotransferase) domain 1"/>
    <property type="match status" value="1"/>
</dbReference>
<dbReference type="Pfam" id="PF00732">
    <property type="entry name" value="GMC_oxred_N"/>
    <property type="match status" value="1"/>
</dbReference>
<keyword evidence="3" id="KW-0285">Flavoprotein</keyword>
<reference evidence="6 7" key="1">
    <citation type="submission" date="2018-08" db="EMBL/GenBank/DDBJ databases">
        <title>Genome and evolution of the arbuscular mycorrhizal fungus Diversispora epigaea (formerly Glomus versiforme) and its bacterial endosymbionts.</title>
        <authorList>
            <person name="Sun X."/>
            <person name="Fei Z."/>
            <person name="Harrison M."/>
        </authorList>
    </citation>
    <scope>NUCLEOTIDE SEQUENCE [LARGE SCALE GENOMIC DNA]</scope>
    <source>
        <strain evidence="6 7">IT104</strain>
    </source>
</reference>
<proteinExistence type="inferred from homology"/>
<dbReference type="InterPro" id="IPR036188">
    <property type="entry name" value="FAD/NAD-bd_sf"/>
</dbReference>
<dbReference type="AlphaFoldDB" id="A0A397JA87"/>